<keyword evidence="2" id="KW-1185">Reference proteome</keyword>
<evidence type="ECO:0000313" key="2">
    <source>
        <dbReference type="Proteomes" id="UP000278222"/>
    </source>
</evidence>
<name>A0A3N1MG46_9PROT</name>
<evidence type="ECO:0000313" key="1">
    <source>
        <dbReference type="EMBL" id="ROQ01727.1"/>
    </source>
</evidence>
<dbReference type="EMBL" id="RJKX01000011">
    <property type="protein sequence ID" value="ROQ01727.1"/>
    <property type="molecule type" value="Genomic_DNA"/>
</dbReference>
<reference evidence="1 2" key="1">
    <citation type="submission" date="2018-11" db="EMBL/GenBank/DDBJ databases">
        <title>Genomic Encyclopedia of Type Strains, Phase IV (KMG-IV): sequencing the most valuable type-strain genomes for metagenomic binning, comparative biology and taxonomic classification.</title>
        <authorList>
            <person name="Goeker M."/>
        </authorList>
    </citation>
    <scope>NUCLEOTIDE SEQUENCE [LARGE SCALE GENOMIC DNA]</scope>
    <source>
        <strain evidence="1 2">DSM 5900</strain>
    </source>
</reference>
<accession>A0A3N1MG46</accession>
<gene>
    <name evidence="1" type="ORF">EDC65_0913</name>
</gene>
<proteinExistence type="predicted"/>
<dbReference type="Proteomes" id="UP000278222">
    <property type="component" value="Unassembled WGS sequence"/>
</dbReference>
<protein>
    <submittedName>
        <fullName evidence="1">Uncharacterized protein</fullName>
    </submittedName>
</protein>
<sequence>MKDLRALLGEADGRARLAAGGVFTDPAAFLDALAPPAVLPGSDRRPIHTHQQPGPDIRRSVLAKLSTLEDLRRRQPEVVDTAFVLIDTDRAASSKVATRIAWDGPDGRRHMLKVTPPGTEPLEFRHLGLDPAQLDRVADRLAAYLRQIPGDRAAATSRMARLRPLLAPARALTLAEYATSLSQFLLAARLGQAPRPVMVSTLAESGQLTQALATMLAGLEGFVAAFNRAVHDLTAAGIDPAVGALAADWLPLFYSCPVDGERMRLRRQRSGRDVVAAGRSRAGRAYAFPLGATGCDLGALLAAGRWSPDVTLPVLLNDRFSGMVAGRSSALYGLVLATAMRTALGIRPIPMLVPTTLAEPPSGPDGLLQSWLTG</sequence>
<dbReference type="AlphaFoldDB" id="A0A3N1MG46"/>
<comment type="caution">
    <text evidence="1">The sequence shown here is derived from an EMBL/GenBank/DDBJ whole genome shotgun (WGS) entry which is preliminary data.</text>
</comment>
<dbReference type="RefSeq" id="WP_123688459.1">
    <property type="nucleotide sequence ID" value="NZ_AP019700.1"/>
</dbReference>
<dbReference type="OrthoDB" id="9882720at2"/>
<organism evidence="1 2">
    <name type="scientific">Stella humosa</name>
    <dbReference type="NCBI Taxonomy" id="94"/>
    <lineage>
        <taxon>Bacteria</taxon>
        <taxon>Pseudomonadati</taxon>
        <taxon>Pseudomonadota</taxon>
        <taxon>Alphaproteobacteria</taxon>
        <taxon>Rhodospirillales</taxon>
        <taxon>Stellaceae</taxon>
        <taxon>Stella</taxon>
    </lineage>
</organism>